<sequence>MSRKKPGPRAGGPRARRSFTPGQKLELLAGYEQAVLEGEGGAFLRREGLYSSLIGEWRRARDSGLLQGKPAGQTVGRPSAEQAEIARLRRELQLAQSKLARTETALTIMGKAHELLEDISRSEPDGPDVFGLGKR</sequence>
<proteinExistence type="predicted"/>
<feature type="region of interest" description="Disordered" evidence="1">
    <location>
        <begin position="1"/>
        <end position="23"/>
    </location>
</feature>
<dbReference type="EMBL" id="BOMN01000023">
    <property type="protein sequence ID" value="GIE18838.1"/>
    <property type="molecule type" value="Genomic_DNA"/>
</dbReference>
<dbReference type="Proteomes" id="UP000603200">
    <property type="component" value="Unassembled WGS sequence"/>
</dbReference>
<reference evidence="2 3" key="1">
    <citation type="submission" date="2021-01" db="EMBL/GenBank/DDBJ databases">
        <title>Whole genome shotgun sequence of Actinoplanes humidus NBRC 14915.</title>
        <authorList>
            <person name="Komaki H."/>
            <person name="Tamura T."/>
        </authorList>
    </citation>
    <scope>NUCLEOTIDE SEQUENCE [LARGE SCALE GENOMIC DNA]</scope>
    <source>
        <strain evidence="2 3">NBRC 14915</strain>
    </source>
</reference>
<keyword evidence="3" id="KW-1185">Reference proteome</keyword>
<protein>
    <submittedName>
        <fullName evidence="2">Transposase</fullName>
    </submittedName>
</protein>
<evidence type="ECO:0000313" key="2">
    <source>
        <dbReference type="EMBL" id="GIE18838.1"/>
    </source>
</evidence>
<evidence type="ECO:0000256" key="1">
    <source>
        <dbReference type="SAM" id="MobiDB-lite"/>
    </source>
</evidence>
<accession>A0ABQ3ZJW3</accession>
<organism evidence="2 3">
    <name type="scientific">Winogradskya humida</name>
    <dbReference type="NCBI Taxonomy" id="113566"/>
    <lineage>
        <taxon>Bacteria</taxon>
        <taxon>Bacillati</taxon>
        <taxon>Actinomycetota</taxon>
        <taxon>Actinomycetes</taxon>
        <taxon>Micromonosporales</taxon>
        <taxon>Micromonosporaceae</taxon>
        <taxon>Winogradskya</taxon>
    </lineage>
</organism>
<gene>
    <name evidence="2" type="ORF">Ahu01nite_019400</name>
</gene>
<comment type="caution">
    <text evidence="2">The sequence shown here is derived from an EMBL/GenBank/DDBJ whole genome shotgun (WGS) entry which is preliminary data.</text>
</comment>
<evidence type="ECO:0000313" key="3">
    <source>
        <dbReference type="Proteomes" id="UP000603200"/>
    </source>
</evidence>
<name>A0ABQ3ZJW3_9ACTN</name>